<reference evidence="6 7" key="1">
    <citation type="submission" date="2020-08" db="EMBL/GenBank/DDBJ databases">
        <title>The Agave Microbiome: Exploring the role of microbial communities in plant adaptations to desert environments.</title>
        <authorList>
            <person name="Partida-Martinez L.P."/>
        </authorList>
    </citation>
    <scope>NUCLEOTIDE SEQUENCE [LARGE SCALE GENOMIC DNA]</scope>
    <source>
        <strain evidence="6 7">AT3.9</strain>
    </source>
</reference>
<keyword evidence="4" id="KW-1133">Transmembrane helix</keyword>
<keyword evidence="4" id="KW-0472">Membrane</keyword>
<keyword evidence="6" id="KW-0808">Transferase</keyword>
<evidence type="ECO:0000256" key="4">
    <source>
        <dbReference type="SAM" id="Phobius"/>
    </source>
</evidence>
<dbReference type="InterPro" id="IPR005467">
    <property type="entry name" value="His_kinase_dom"/>
</dbReference>
<gene>
    <name evidence="6" type="ORF">FHR70_004036</name>
</gene>
<feature type="transmembrane region" description="Helical" evidence="4">
    <location>
        <begin position="285"/>
        <end position="306"/>
    </location>
</feature>
<feature type="region of interest" description="Disordered" evidence="3">
    <location>
        <begin position="567"/>
        <end position="603"/>
    </location>
</feature>
<dbReference type="SMART" id="SM00387">
    <property type="entry name" value="HATPase_c"/>
    <property type="match status" value="1"/>
</dbReference>
<dbReference type="InterPro" id="IPR003594">
    <property type="entry name" value="HATPase_dom"/>
</dbReference>
<keyword evidence="7" id="KW-1185">Reference proteome</keyword>
<dbReference type="AlphaFoldDB" id="A0A7W4YZE4"/>
<name>A0A7W4YZE4_9HYPH</name>
<dbReference type="Gene3D" id="1.10.287.130">
    <property type="match status" value="1"/>
</dbReference>
<comment type="caution">
    <text evidence="6">The sequence shown here is derived from an EMBL/GenBank/DDBJ whole genome shotgun (WGS) entry which is preliminary data.</text>
</comment>
<accession>A0A7W4YZE4</accession>
<dbReference type="PANTHER" id="PTHR43065:SF49">
    <property type="entry name" value="HISTIDINE KINASE"/>
    <property type="match status" value="1"/>
</dbReference>
<evidence type="ECO:0000313" key="7">
    <source>
        <dbReference type="Proteomes" id="UP000532010"/>
    </source>
</evidence>
<evidence type="ECO:0000256" key="3">
    <source>
        <dbReference type="SAM" id="MobiDB-lite"/>
    </source>
</evidence>
<sequence length="603" mass="65509">MRSRSVRLAIPLAPAALLALGILLLAGLELRQTYGEAARRGEEDARNLAHVLAEQTDRTFQAVDFTLLGIRDALKAAPGMTDNDVHFQNSLRERLAALPYVRALYVIGPDGFITHDTDYPSTPRVSLADRPYFKAHQEDPGLGLHVEQPLRSRSVGVWFVGLSRRINRPDGSFGGIVVAAVEPRYFEQFYRGLSVGEGGFIALLLRNGTLLARSPAAEEAIGKSFAAVEPLNTSLTRSPQGVFWGTSPIDGWTRVIGYRALETVPAVVNVGLAQRTVFRPWREHAIVVSISAVVLLGLIGALMVLIQKSLRREQAEQLRFSRAQRLEGLGRIAGGIAHDLGNTIRIMQSTFRLLRPSLADRPDALSLIVDADQALTGARSMIDRLLAFARRQELRPQITVLDERIEGFAPILRQATGPRIALDLRLSANGRAVLLDPVQLEATLLNLVLNARDAMPDGGTIIVETNDVGQSSSPSGNFDSSAVERWVQVTVTDTGIGMAPAVLERAFDPFFTTKGQGNGLGLSQVLGFVQQSSGDVELNSQEGRGTTVRLLFPVVSLEEQLDGDAVAEAAGSGEVRPRPEASLREIPSHPSVPDRIGARRQRR</sequence>
<proteinExistence type="predicted"/>
<evidence type="ECO:0000256" key="1">
    <source>
        <dbReference type="ARBA" id="ARBA00000085"/>
    </source>
</evidence>
<dbReference type="Proteomes" id="UP000532010">
    <property type="component" value="Unassembled WGS sequence"/>
</dbReference>
<dbReference type="EMBL" id="JACHWB010000006">
    <property type="protein sequence ID" value="MBB3020948.1"/>
    <property type="molecule type" value="Genomic_DNA"/>
</dbReference>
<dbReference type="Gene3D" id="3.30.565.10">
    <property type="entry name" value="Histidine kinase-like ATPase, C-terminal domain"/>
    <property type="match status" value="1"/>
</dbReference>
<feature type="compositionally biased region" description="Basic and acidic residues" evidence="3">
    <location>
        <begin position="575"/>
        <end position="587"/>
    </location>
</feature>
<dbReference type="InterPro" id="IPR004358">
    <property type="entry name" value="Sig_transdc_His_kin-like_C"/>
</dbReference>
<protein>
    <recommendedName>
        <fullName evidence="2">histidine kinase</fullName>
        <ecNumber evidence="2">2.7.13.3</ecNumber>
    </recommendedName>
</protein>
<dbReference type="EC" id="2.7.13.3" evidence="2"/>
<dbReference type="InterPro" id="IPR054327">
    <property type="entry name" value="His-kinase-like_sensor"/>
</dbReference>
<dbReference type="CDD" id="cd12915">
    <property type="entry name" value="PDC2_DGC_like"/>
    <property type="match status" value="1"/>
</dbReference>
<dbReference type="PROSITE" id="PS50109">
    <property type="entry name" value="HIS_KIN"/>
    <property type="match status" value="1"/>
</dbReference>
<evidence type="ECO:0000259" key="5">
    <source>
        <dbReference type="PROSITE" id="PS50109"/>
    </source>
</evidence>
<keyword evidence="6" id="KW-0418">Kinase</keyword>
<feature type="domain" description="Histidine kinase" evidence="5">
    <location>
        <begin position="335"/>
        <end position="556"/>
    </location>
</feature>
<dbReference type="RefSeq" id="WP_183453369.1">
    <property type="nucleotide sequence ID" value="NZ_JACHWB010000006.1"/>
</dbReference>
<dbReference type="Pfam" id="PF22588">
    <property type="entry name" value="dCache_1_like"/>
    <property type="match status" value="1"/>
</dbReference>
<dbReference type="Gene3D" id="3.30.450.20">
    <property type="entry name" value="PAS domain"/>
    <property type="match status" value="2"/>
</dbReference>
<evidence type="ECO:0000313" key="6">
    <source>
        <dbReference type="EMBL" id="MBB3020948.1"/>
    </source>
</evidence>
<comment type="catalytic activity">
    <reaction evidence="1">
        <text>ATP + protein L-histidine = ADP + protein N-phospho-L-histidine.</text>
        <dbReference type="EC" id="2.7.13.3"/>
    </reaction>
</comment>
<dbReference type="PRINTS" id="PR00344">
    <property type="entry name" value="BCTRLSENSOR"/>
</dbReference>
<evidence type="ECO:0000256" key="2">
    <source>
        <dbReference type="ARBA" id="ARBA00012438"/>
    </source>
</evidence>
<dbReference type="GO" id="GO:0004673">
    <property type="term" value="F:protein histidine kinase activity"/>
    <property type="evidence" value="ECO:0007669"/>
    <property type="project" value="UniProtKB-EC"/>
</dbReference>
<dbReference type="SUPFAM" id="SSF55874">
    <property type="entry name" value="ATPase domain of HSP90 chaperone/DNA topoisomerase II/histidine kinase"/>
    <property type="match status" value="1"/>
</dbReference>
<keyword evidence="4" id="KW-0812">Transmembrane</keyword>
<dbReference type="PANTHER" id="PTHR43065">
    <property type="entry name" value="SENSOR HISTIDINE KINASE"/>
    <property type="match status" value="1"/>
</dbReference>
<organism evidence="6 7">
    <name type="scientific">Microvirga lupini</name>
    <dbReference type="NCBI Taxonomy" id="420324"/>
    <lineage>
        <taxon>Bacteria</taxon>
        <taxon>Pseudomonadati</taxon>
        <taxon>Pseudomonadota</taxon>
        <taxon>Alphaproteobacteria</taxon>
        <taxon>Hyphomicrobiales</taxon>
        <taxon>Methylobacteriaceae</taxon>
        <taxon>Microvirga</taxon>
    </lineage>
</organism>
<dbReference type="InterPro" id="IPR036890">
    <property type="entry name" value="HATPase_C_sf"/>
</dbReference>
<dbReference type="CDD" id="cd12914">
    <property type="entry name" value="PDC1_DGC_like"/>
    <property type="match status" value="1"/>
</dbReference>
<dbReference type="Pfam" id="PF02518">
    <property type="entry name" value="HATPase_c"/>
    <property type="match status" value="1"/>
</dbReference>